<feature type="chain" id="PRO_5047478965" description="Tetratricopeptide repeat protein" evidence="2">
    <location>
        <begin position="20"/>
        <end position="392"/>
    </location>
</feature>
<dbReference type="Gene3D" id="1.25.40.10">
    <property type="entry name" value="Tetratricopeptide repeat domain"/>
    <property type="match status" value="2"/>
</dbReference>
<keyword evidence="4" id="KW-1185">Reference proteome</keyword>
<evidence type="ECO:0000256" key="2">
    <source>
        <dbReference type="SAM" id="SignalP"/>
    </source>
</evidence>
<accession>A0ABQ3I8E8</accession>
<dbReference type="PROSITE" id="PS50005">
    <property type="entry name" value="TPR"/>
    <property type="match status" value="1"/>
</dbReference>
<feature type="signal peptide" evidence="2">
    <location>
        <begin position="1"/>
        <end position="19"/>
    </location>
</feature>
<evidence type="ECO:0000313" key="4">
    <source>
        <dbReference type="Proteomes" id="UP000658258"/>
    </source>
</evidence>
<name>A0ABQ3I8E8_9BACT</name>
<evidence type="ECO:0000313" key="3">
    <source>
        <dbReference type="EMBL" id="GHE73241.1"/>
    </source>
</evidence>
<dbReference type="Pfam" id="PF13432">
    <property type="entry name" value="TPR_16"/>
    <property type="match status" value="1"/>
</dbReference>
<proteinExistence type="predicted"/>
<comment type="caution">
    <text evidence="3">The sequence shown here is derived from an EMBL/GenBank/DDBJ whole genome shotgun (WGS) entry which is preliminary data.</text>
</comment>
<reference evidence="4" key="1">
    <citation type="journal article" date="2019" name="Int. J. Syst. Evol. Microbiol.">
        <title>The Global Catalogue of Microorganisms (GCM) 10K type strain sequencing project: providing services to taxonomists for standard genome sequencing and annotation.</title>
        <authorList>
            <consortium name="The Broad Institute Genomics Platform"/>
            <consortium name="The Broad Institute Genome Sequencing Center for Infectious Disease"/>
            <person name="Wu L."/>
            <person name="Ma J."/>
        </authorList>
    </citation>
    <scope>NUCLEOTIDE SEQUENCE [LARGE SCALE GENOMIC DNA]</scope>
    <source>
        <strain evidence="4">CGMCC 1.15111</strain>
    </source>
</reference>
<dbReference type="Pfam" id="PF20308">
    <property type="entry name" value="TPR-S"/>
    <property type="match status" value="1"/>
</dbReference>
<dbReference type="InterPro" id="IPR019734">
    <property type="entry name" value="TPR_rpt"/>
</dbReference>
<dbReference type="Proteomes" id="UP000658258">
    <property type="component" value="Unassembled WGS sequence"/>
</dbReference>
<sequence>MKKLFFTFALSFLVMGAFAQKKVLKDAQKAFRKGEMESAIELATQATQDAETGAEADVYLLLGDIYKEKYVQDGKTDAELAKTSYEWYQKAIEKGGDKVKEDLMKEAVVNPQDPTKTLGGGGLGQLEAFLLDRGNKALEEEDYETAYQLLRVATMIRTEIAKDFFVGYAAQNAEADDVAYEYYKKVIAYDEEYENKNYAYNMVIQHQMENEMFDAALASIRAAQKAFPEDDIYRQWEVDVLIQTKKMDEAIENLKKLIEGGNAEKNIYYMLAYLQWNNDNLDDAEKNAKKALELDPNYAEALYVAASVIYNKGAAFMTEANTTMDDDAKYKELKDKALAKFKEAMPMFEKAVAADPNDVYSLRPLSTIYDQLGMDAKRDEILDRLEKLEGGN</sequence>
<dbReference type="EMBL" id="BNAG01000004">
    <property type="protein sequence ID" value="GHE73241.1"/>
    <property type="molecule type" value="Genomic_DNA"/>
</dbReference>
<feature type="repeat" description="TPR" evidence="1">
    <location>
        <begin position="265"/>
        <end position="298"/>
    </location>
</feature>
<organism evidence="3 4">
    <name type="scientific">Roseivirga thermotolerans</name>
    <dbReference type="NCBI Taxonomy" id="1758176"/>
    <lineage>
        <taxon>Bacteria</taxon>
        <taxon>Pseudomonadati</taxon>
        <taxon>Bacteroidota</taxon>
        <taxon>Cytophagia</taxon>
        <taxon>Cytophagales</taxon>
        <taxon>Roseivirgaceae</taxon>
        <taxon>Roseivirga</taxon>
    </lineage>
</organism>
<keyword evidence="1" id="KW-0802">TPR repeat</keyword>
<dbReference type="SUPFAM" id="SSF81901">
    <property type="entry name" value="HCP-like"/>
    <property type="match status" value="1"/>
</dbReference>
<protein>
    <recommendedName>
        <fullName evidence="5">Tetratricopeptide repeat protein</fullName>
    </recommendedName>
</protein>
<evidence type="ECO:0000256" key="1">
    <source>
        <dbReference type="PROSITE-ProRule" id="PRU00339"/>
    </source>
</evidence>
<dbReference type="InterPro" id="IPR011990">
    <property type="entry name" value="TPR-like_helical_dom_sf"/>
</dbReference>
<dbReference type="SUPFAM" id="SSF48452">
    <property type="entry name" value="TPR-like"/>
    <property type="match status" value="1"/>
</dbReference>
<dbReference type="Pfam" id="PF13181">
    <property type="entry name" value="TPR_8"/>
    <property type="match status" value="1"/>
</dbReference>
<keyword evidence="2" id="KW-0732">Signal</keyword>
<evidence type="ECO:0008006" key="5">
    <source>
        <dbReference type="Google" id="ProtNLM"/>
    </source>
</evidence>
<gene>
    <name evidence="3" type="ORF">GCM10011340_32230</name>
</gene>
<dbReference type="InterPro" id="IPR046880">
    <property type="entry name" value="TPR-S"/>
</dbReference>
<dbReference type="RefSeq" id="WP_189631314.1">
    <property type="nucleotide sequence ID" value="NZ_BNAG01000004.1"/>
</dbReference>